<proteinExistence type="predicted"/>
<name>A0A9X3EEF3_9GAMM</name>
<organism evidence="2 3">
    <name type="scientific">Parathalassolituus penaei</name>
    <dbReference type="NCBI Taxonomy" id="2997323"/>
    <lineage>
        <taxon>Bacteria</taxon>
        <taxon>Pseudomonadati</taxon>
        <taxon>Pseudomonadota</taxon>
        <taxon>Gammaproteobacteria</taxon>
        <taxon>Oceanospirillales</taxon>
        <taxon>Oceanospirillaceae</taxon>
        <taxon>Parathalassolituus</taxon>
    </lineage>
</organism>
<evidence type="ECO:0000313" key="2">
    <source>
        <dbReference type="EMBL" id="MCY0966057.1"/>
    </source>
</evidence>
<dbReference type="RefSeq" id="WP_283174260.1">
    <property type="nucleotide sequence ID" value="NZ_JAPNOA010000029.1"/>
</dbReference>
<keyword evidence="3" id="KW-1185">Reference proteome</keyword>
<reference evidence="2" key="1">
    <citation type="submission" date="2022-11" db="EMBL/GenBank/DDBJ databases">
        <title>Parathalassolutuus dongxingensis gen. nov., sp. nov., a novel member of family Oceanospirillaceae isolated from a coastal shrimp pond in Guangxi, China.</title>
        <authorList>
            <person name="Chen H."/>
        </authorList>
    </citation>
    <scope>NUCLEOTIDE SEQUENCE</scope>
    <source>
        <strain evidence="2">G-43</strain>
    </source>
</reference>
<dbReference type="InterPro" id="IPR017136">
    <property type="entry name" value="UCP037205"/>
</dbReference>
<dbReference type="Proteomes" id="UP001150830">
    <property type="component" value="Unassembled WGS sequence"/>
</dbReference>
<comment type="caution">
    <text evidence="2">The sequence shown here is derived from an EMBL/GenBank/DDBJ whole genome shotgun (WGS) entry which is preliminary data.</text>
</comment>
<gene>
    <name evidence="2" type="ORF">OUO13_12740</name>
</gene>
<sequence>MAHKKLHLPERICPVCQRPFSWRRKWADCWDEVKYCSERCRRQKNRPDSRSCSQTAKDTLNNSE</sequence>
<dbReference type="PANTHER" id="PTHR37463:SF1">
    <property type="entry name" value="DUF2256 DOMAIN-CONTAINING PROTEIN"/>
    <property type="match status" value="1"/>
</dbReference>
<dbReference type="AlphaFoldDB" id="A0A9X3EEF3"/>
<dbReference type="EMBL" id="JAPNOA010000029">
    <property type="protein sequence ID" value="MCY0966057.1"/>
    <property type="molecule type" value="Genomic_DNA"/>
</dbReference>
<evidence type="ECO:0000256" key="1">
    <source>
        <dbReference type="SAM" id="MobiDB-lite"/>
    </source>
</evidence>
<accession>A0A9X3EEF3</accession>
<protein>
    <submittedName>
        <fullName evidence="2">DUF2256 domain-containing protein</fullName>
    </submittedName>
</protein>
<dbReference type="Pfam" id="PF10013">
    <property type="entry name" value="DUF2256"/>
    <property type="match status" value="1"/>
</dbReference>
<evidence type="ECO:0000313" key="3">
    <source>
        <dbReference type="Proteomes" id="UP001150830"/>
    </source>
</evidence>
<dbReference type="PANTHER" id="PTHR37463">
    <property type="entry name" value="GSL3115 PROTEIN"/>
    <property type="match status" value="1"/>
</dbReference>
<feature type="region of interest" description="Disordered" evidence="1">
    <location>
        <begin position="44"/>
        <end position="64"/>
    </location>
</feature>
<feature type="compositionally biased region" description="Polar residues" evidence="1">
    <location>
        <begin position="50"/>
        <end position="64"/>
    </location>
</feature>